<name>A0ABM1AE88_APLCA</name>
<evidence type="ECO:0000256" key="1">
    <source>
        <dbReference type="ARBA" id="ARBA00005771"/>
    </source>
</evidence>
<evidence type="ECO:0000259" key="4">
    <source>
        <dbReference type="Pfam" id="PF00685"/>
    </source>
</evidence>
<dbReference type="RefSeq" id="XP_012946008.1">
    <property type="nucleotide sequence ID" value="XM_013090554.1"/>
</dbReference>
<protein>
    <submittedName>
        <fullName evidence="6">Sulfotransferase 1A1</fullName>
    </submittedName>
</protein>
<evidence type="ECO:0000313" key="6">
    <source>
        <dbReference type="RefSeq" id="XP_012946008.1"/>
    </source>
</evidence>
<keyword evidence="5" id="KW-1185">Reference proteome</keyword>
<dbReference type="Gene3D" id="3.40.50.300">
    <property type="entry name" value="P-loop containing nucleotide triphosphate hydrolases"/>
    <property type="match status" value="1"/>
</dbReference>
<keyword evidence="2" id="KW-0808">Transferase</keyword>
<dbReference type="InterPro" id="IPR000863">
    <property type="entry name" value="Sulfotransferase_dom"/>
</dbReference>
<sequence>MNIVQIYPQQITNDASDEDKDDFYSLLQGVIDKLPRKDNVDIILGDPNAKIGQDNIGYEGIMGQHGLGQMKENGERFAHICAFNSFVTGGSVFPHKRIHKATCVSPGGVTGSQSHHFCTISGCWVVHDGQLTDSSDESWFPHFQTWMKVAVVRQEQQHHQKQQQQHIRATPTYIAAKTKNFPPAPQKTKMADTKSAAENGDVEKKGGPENPAGPPKIMQDSGVRAHGWRVIPFPNQSDPVAQVEALRNMQMRDDDVMIVAYPKCGTHWMWEVTKMLRKGVASHEQRAKEAAMLEFSKVEAIDKEASPRTLNSHLPMCHLPQQIKEKKIKLVHLVRNPKDALVSFYFHVSQMVTITFPDLFERYLANTMSLANQFDFLRQIQKYQKENPEVPVMTIYYEDMKQNPVPVTKDLAKFLGLDVTEDFCKEVVDACSFSKMKEIDPQRKKGDGTMAKEFKSGPINMYRKGQVGDWKNHLTVAQSEMLDDFIAKEAQGMDFRFTFV</sequence>
<dbReference type="Proteomes" id="UP000694888">
    <property type="component" value="Unplaced"/>
</dbReference>
<comment type="similarity">
    <text evidence="1">Belongs to the sulfotransferase 1 family.</text>
</comment>
<accession>A0ABM1AE88</accession>
<dbReference type="InterPro" id="IPR027417">
    <property type="entry name" value="P-loop_NTPase"/>
</dbReference>
<dbReference type="SUPFAM" id="SSF52540">
    <property type="entry name" value="P-loop containing nucleoside triphosphate hydrolases"/>
    <property type="match status" value="1"/>
</dbReference>
<feature type="region of interest" description="Disordered" evidence="3">
    <location>
        <begin position="179"/>
        <end position="220"/>
    </location>
</feature>
<dbReference type="Pfam" id="PF00685">
    <property type="entry name" value="Sulfotransfer_1"/>
    <property type="match status" value="1"/>
</dbReference>
<dbReference type="PANTHER" id="PTHR11783">
    <property type="entry name" value="SULFOTRANSFERASE SULT"/>
    <property type="match status" value="1"/>
</dbReference>
<gene>
    <name evidence="6" type="primary">LOC101859217</name>
</gene>
<reference evidence="6" key="1">
    <citation type="submission" date="2025-08" db="UniProtKB">
        <authorList>
            <consortium name="RefSeq"/>
        </authorList>
    </citation>
    <scope>IDENTIFICATION</scope>
</reference>
<evidence type="ECO:0000313" key="5">
    <source>
        <dbReference type="Proteomes" id="UP000694888"/>
    </source>
</evidence>
<evidence type="ECO:0000256" key="3">
    <source>
        <dbReference type="SAM" id="MobiDB-lite"/>
    </source>
</evidence>
<evidence type="ECO:0000256" key="2">
    <source>
        <dbReference type="ARBA" id="ARBA00022679"/>
    </source>
</evidence>
<feature type="domain" description="Sulfotransferase" evidence="4">
    <location>
        <begin position="253"/>
        <end position="493"/>
    </location>
</feature>
<dbReference type="GeneID" id="101859217"/>
<organism evidence="5 6">
    <name type="scientific">Aplysia californica</name>
    <name type="common">California sea hare</name>
    <dbReference type="NCBI Taxonomy" id="6500"/>
    <lineage>
        <taxon>Eukaryota</taxon>
        <taxon>Metazoa</taxon>
        <taxon>Spiralia</taxon>
        <taxon>Lophotrochozoa</taxon>
        <taxon>Mollusca</taxon>
        <taxon>Gastropoda</taxon>
        <taxon>Heterobranchia</taxon>
        <taxon>Euthyneura</taxon>
        <taxon>Tectipleura</taxon>
        <taxon>Aplysiida</taxon>
        <taxon>Aplysioidea</taxon>
        <taxon>Aplysiidae</taxon>
        <taxon>Aplysia</taxon>
    </lineage>
</organism>
<proteinExistence type="inferred from homology"/>